<keyword evidence="5 7" id="KW-1133">Transmembrane helix</keyword>
<organism evidence="9 10">
    <name type="scientific">Cohnella nanjingensis</name>
    <dbReference type="NCBI Taxonomy" id="1387779"/>
    <lineage>
        <taxon>Bacteria</taxon>
        <taxon>Bacillati</taxon>
        <taxon>Bacillota</taxon>
        <taxon>Bacilli</taxon>
        <taxon>Bacillales</taxon>
        <taxon>Paenibacillaceae</taxon>
        <taxon>Cohnella</taxon>
    </lineage>
</organism>
<evidence type="ECO:0000256" key="7">
    <source>
        <dbReference type="RuleBase" id="RU363032"/>
    </source>
</evidence>
<dbReference type="InterPro" id="IPR035906">
    <property type="entry name" value="MetI-like_sf"/>
</dbReference>
<dbReference type="GO" id="GO:0055085">
    <property type="term" value="P:transmembrane transport"/>
    <property type="evidence" value="ECO:0007669"/>
    <property type="project" value="InterPro"/>
</dbReference>
<dbReference type="PANTHER" id="PTHR43744:SF1">
    <property type="entry name" value="BINDING-PROTEIN-DEPENDENT TRANSPORT SYSTEMS INNER MEMBRANE COMPONENT"/>
    <property type="match status" value="1"/>
</dbReference>
<dbReference type="RefSeq" id="WP_185143095.1">
    <property type="nucleotide sequence ID" value="NZ_JACJVP010000023.1"/>
</dbReference>
<dbReference type="AlphaFoldDB" id="A0A7X0RQ54"/>
<keyword evidence="4 7" id="KW-0812">Transmembrane</keyword>
<sequence length="302" mass="33697">MLAASKQIFKPIGRAAYVFHRRWIKGITLSKIFLYLFMIALVVFTAAPIIFVASTAFKPLDELFLYPPRFFVMKPTFKNFGDLLIATDSSLVPFTRYLFNSVFTTVAIVLFSVIVTSMGAFIISKYKLPGMAFIFAVVISALMFPAQVTSIPTYFVISNLAILNTYWALILPKLAVPYNLFLVKQFMDQIPDQTLEAAKVDGANEWTMFWKIVMPYVKPAWMTVVIFSFIGNWNDFSSPLIYTTSEAMKTLPLAMLGVSNGTVGRMGAAAAGAFVTVMPSIVLFIILQRQVMDTMAHSGIKS</sequence>
<evidence type="ECO:0000256" key="2">
    <source>
        <dbReference type="ARBA" id="ARBA00022448"/>
    </source>
</evidence>
<reference evidence="9 10" key="1">
    <citation type="submission" date="2020-08" db="EMBL/GenBank/DDBJ databases">
        <title>Cohnella phylogeny.</title>
        <authorList>
            <person name="Dunlap C."/>
        </authorList>
    </citation>
    <scope>NUCLEOTIDE SEQUENCE [LARGE SCALE GENOMIC DNA]</scope>
    <source>
        <strain evidence="9 10">DSM 28246</strain>
    </source>
</reference>
<comment type="subcellular location">
    <subcellularLocation>
        <location evidence="1 7">Cell membrane</location>
        <topology evidence="1 7">Multi-pass membrane protein</topology>
    </subcellularLocation>
</comment>
<proteinExistence type="inferred from homology"/>
<name>A0A7X0RQ54_9BACL</name>
<evidence type="ECO:0000313" key="10">
    <source>
        <dbReference type="Proteomes" id="UP000547209"/>
    </source>
</evidence>
<feature type="transmembrane region" description="Helical" evidence="7">
    <location>
        <begin position="130"/>
        <end position="148"/>
    </location>
</feature>
<comment type="similarity">
    <text evidence="7">Belongs to the binding-protein-dependent transport system permease family.</text>
</comment>
<feature type="transmembrane region" description="Helical" evidence="7">
    <location>
        <begin position="97"/>
        <end position="123"/>
    </location>
</feature>
<dbReference type="Gene3D" id="1.10.3720.10">
    <property type="entry name" value="MetI-like"/>
    <property type="match status" value="1"/>
</dbReference>
<protein>
    <submittedName>
        <fullName evidence="9">Carbohydrate ABC transporter permease</fullName>
    </submittedName>
</protein>
<dbReference type="PROSITE" id="PS50928">
    <property type="entry name" value="ABC_TM1"/>
    <property type="match status" value="1"/>
</dbReference>
<evidence type="ECO:0000259" key="8">
    <source>
        <dbReference type="PROSITE" id="PS50928"/>
    </source>
</evidence>
<evidence type="ECO:0000256" key="1">
    <source>
        <dbReference type="ARBA" id="ARBA00004651"/>
    </source>
</evidence>
<evidence type="ECO:0000256" key="3">
    <source>
        <dbReference type="ARBA" id="ARBA00022475"/>
    </source>
</evidence>
<evidence type="ECO:0000256" key="6">
    <source>
        <dbReference type="ARBA" id="ARBA00023136"/>
    </source>
</evidence>
<dbReference type="Pfam" id="PF00528">
    <property type="entry name" value="BPD_transp_1"/>
    <property type="match status" value="1"/>
</dbReference>
<keyword evidence="6 7" id="KW-0472">Membrane</keyword>
<keyword evidence="2 7" id="KW-0813">Transport</keyword>
<dbReference type="EMBL" id="JACJVP010000023">
    <property type="protein sequence ID" value="MBB6671613.1"/>
    <property type="molecule type" value="Genomic_DNA"/>
</dbReference>
<evidence type="ECO:0000256" key="4">
    <source>
        <dbReference type="ARBA" id="ARBA00022692"/>
    </source>
</evidence>
<feature type="transmembrane region" description="Helical" evidence="7">
    <location>
        <begin position="266"/>
        <end position="287"/>
    </location>
</feature>
<dbReference type="GO" id="GO:0005886">
    <property type="term" value="C:plasma membrane"/>
    <property type="evidence" value="ECO:0007669"/>
    <property type="project" value="UniProtKB-SubCell"/>
</dbReference>
<dbReference type="PANTHER" id="PTHR43744">
    <property type="entry name" value="ABC TRANSPORTER PERMEASE PROTEIN MG189-RELATED-RELATED"/>
    <property type="match status" value="1"/>
</dbReference>
<dbReference type="Proteomes" id="UP000547209">
    <property type="component" value="Unassembled WGS sequence"/>
</dbReference>
<evidence type="ECO:0000256" key="5">
    <source>
        <dbReference type="ARBA" id="ARBA00022989"/>
    </source>
</evidence>
<keyword evidence="3" id="KW-1003">Cell membrane</keyword>
<gene>
    <name evidence="9" type="ORF">H7C19_13060</name>
</gene>
<dbReference type="CDD" id="cd06261">
    <property type="entry name" value="TM_PBP2"/>
    <property type="match status" value="1"/>
</dbReference>
<feature type="transmembrane region" description="Helical" evidence="7">
    <location>
        <begin position="154"/>
        <end position="176"/>
    </location>
</feature>
<comment type="caution">
    <text evidence="9">The sequence shown here is derived from an EMBL/GenBank/DDBJ whole genome shotgun (WGS) entry which is preliminary data.</text>
</comment>
<feature type="domain" description="ABC transmembrane type-1" evidence="8">
    <location>
        <begin position="98"/>
        <end position="287"/>
    </location>
</feature>
<feature type="transmembrane region" description="Helical" evidence="7">
    <location>
        <begin position="32"/>
        <end position="57"/>
    </location>
</feature>
<evidence type="ECO:0000313" key="9">
    <source>
        <dbReference type="EMBL" id="MBB6671613.1"/>
    </source>
</evidence>
<feature type="transmembrane region" description="Helical" evidence="7">
    <location>
        <begin position="216"/>
        <end position="233"/>
    </location>
</feature>
<accession>A0A7X0RQ54</accession>
<keyword evidence="10" id="KW-1185">Reference proteome</keyword>
<dbReference type="InterPro" id="IPR000515">
    <property type="entry name" value="MetI-like"/>
</dbReference>
<dbReference type="SUPFAM" id="SSF161098">
    <property type="entry name" value="MetI-like"/>
    <property type="match status" value="1"/>
</dbReference>